<name>A0A1E5QGJ4_9CYAN</name>
<reference evidence="2" key="1">
    <citation type="submission" date="2016-09" db="EMBL/GenBank/DDBJ databases">
        <title>Draft genome of thermotolerant cyanobacterium Desertifilum sp. strain IPPAS B-1220.</title>
        <authorList>
            <person name="Sinetova M.A."/>
            <person name="Bolakhan K."/>
            <person name="Zayadan B.K."/>
            <person name="Mironov K.S."/>
            <person name="Ustinova V."/>
            <person name="Kupriyanova E.V."/>
            <person name="Sidorov R.A."/>
            <person name="Skrypnik A.N."/>
            <person name="Gogoleva N.E."/>
            <person name="Gogolev Y.V."/>
            <person name="Los D.A."/>
        </authorList>
    </citation>
    <scope>NUCLEOTIDE SEQUENCE [LARGE SCALE GENOMIC DNA]</scope>
    <source>
        <strain evidence="2">IPPAS B-1220</strain>
    </source>
</reference>
<keyword evidence="2" id="KW-0418">Kinase</keyword>
<evidence type="ECO:0000313" key="2">
    <source>
        <dbReference type="EMBL" id="OEJ73805.1"/>
    </source>
</evidence>
<dbReference type="Gene3D" id="3.30.420.40">
    <property type="match status" value="2"/>
</dbReference>
<evidence type="ECO:0000256" key="1">
    <source>
        <dbReference type="ARBA" id="ARBA00006479"/>
    </source>
</evidence>
<dbReference type="EMBL" id="MJGC01000077">
    <property type="protein sequence ID" value="OEJ73805.1"/>
    <property type="molecule type" value="Genomic_DNA"/>
</dbReference>
<dbReference type="GO" id="GO:0016301">
    <property type="term" value="F:kinase activity"/>
    <property type="evidence" value="ECO:0007669"/>
    <property type="project" value="UniProtKB-KW"/>
</dbReference>
<dbReference type="RefSeq" id="WP_069968415.1">
    <property type="nucleotide sequence ID" value="NZ_CM124774.1"/>
</dbReference>
<dbReference type="STRING" id="1781255.BH720_16995"/>
<dbReference type="PANTHER" id="PTHR18964">
    <property type="entry name" value="ROK (REPRESSOR, ORF, KINASE) FAMILY"/>
    <property type="match status" value="1"/>
</dbReference>
<dbReference type="PANTHER" id="PTHR18964:SF149">
    <property type="entry name" value="BIFUNCTIONAL UDP-N-ACETYLGLUCOSAMINE 2-EPIMERASE_N-ACETYLMANNOSAMINE KINASE"/>
    <property type="match status" value="1"/>
</dbReference>
<organism evidence="2">
    <name type="scientific">Desertifilum tharense IPPAS B-1220</name>
    <dbReference type="NCBI Taxonomy" id="1781255"/>
    <lineage>
        <taxon>Bacteria</taxon>
        <taxon>Bacillati</taxon>
        <taxon>Cyanobacteriota</taxon>
        <taxon>Cyanophyceae</taxon>
        <taxon>Desertifilales</taxon>
        <taxon>Desertifilaceae</taxon>
        <taxon>Desertifilum</taxon>
    </lineage>
</organism>
<dbReference type="OrthoDB" id="9810372at2"/>
<accession>A0A1E5QGJ4</accession>
<proteinExistence type="inferred from homology"/>
<dbReference type="InterPro" id="IPR000600">
    <property type="entry name" value="ROK"/>
</dbReference>
<gene>
    <name evidence="2" type="ORF">BH720_16995</name>
</gene>
<comment type="similarity">
    <text evidence="1">Belongs to the ROK (NagC/XylR) family.</text>
</comment>
<protein>
    <submittedName>
        <fullName evidence="2">Sugar kinase</fullName>
    </submittedName>
</protein>
<dbReference type="InterPro" id="IPR043129">
    <property type="entry name" value="ATPase_NBD"/>
</dbReference>
<dbReference type="Pfam" id="PF00480">
    <property type="entry name" value="ROK"/>
    <property type="match status" value="1"/>
</dbReference>
<sequence length="324" mass="33959">MGLVSTDSVILALDFGGTKLAAATLKVGERRWQQTKRVLSPPGAGASVDLQIMRAIASKVVQGQKIAAIGVSFGGPVDAQTGTVRLSHHVPGWENTPLQQLLENEYQVPVRVDNDANVAALGEYCFGAGQGCDSLFYITVSTGVGGGWIINGKPWRGADGMAGEIGHTVVDPAGPECLCGKQGCVERLASGPYMAQQARELLQMNPQRGQGLRDLVKNDLNAITAQSIAQAAASGDYFAREILEKAGEALGVGIGNVANIMNPYRFILGGGVTKSGSLFWQAVKRAARQTALPEVYFEIIPAALGDEAPLWGAIAIAQDVLSCG</sequence>
<comment type="caution">
    <text evidence="2">The sequence shown here is derived from an EMBL/GenBank/DDBJ whole genome shotgun (WGS) entry which is preliminary data.</text>
</comment>
<dbReference type="AlphaFoldDB" id="A0A1E5QGJ4"/>
<keyword evidence="2" id="KW-0808">Transferase</keyword>
<dbReference type="SUPFAM" id="SSF53067">
    <property type="entry name" value="Actin-like ATPase domain"/>
    <property type="match status" value="1"/>
</dbReference>